<name>A0A1I4ZMT5_9ACTN</name>
<dbReference type="EMBL" id="FOVH01000002">
    <property type="protein sequence ID" value="SFN51574.1"/>
    <property type="molecule type" value="Genomic_DNA"/>
</dbReference>
<dbReference type="AlphaFoldDB" id="A0A1I4ZMT5"/>
<sequence>MGYTHYYRYAPSDPALRSAWPRIVADARRIVERVGAGGIVVNDIPDDLPPVTDERILFTGSVADELDGEPLEIRPTADHPQPFQYDPPRSIRTFCKTNRHPYDLAVCAVLLRCHMLAPEAFYIDSDGEWANGATKPPPLGLSPRALVAELFGDVPTANPFTPT</sequence>
<accession>A0A1I4ZMT5</accession>
<reference evidence="1 2" key="1">
    <citation type="submission" date="2016-10" db="EMBL/GenBank/DDBJ databases">
        <authorList>
            <person name="de Groot N.N."/>
        </authorList>
    </citation>
    <scope>NUCLEOTIDE SEQUENCE [LARGE SCALE GENOMIC DNA]</scope>
    <source>
        <strain evidence="1 2">DSM 43067</strain>
    </source>
</reference>
<evidence type="ECO:0000313" key="1">
    <source>
        <dbReference type="EMBL" id="SFN51574.1"/>
    </source>
</evidence>
<dbReference type="InParanoid" id="A0A1I4ZMT5"/>
<proteinExistence type="predicted"/>
<gene>
    <name evidence="1" type="ORF">SAMN04489713_102265</name>
</gene>
<evidence type="ECO:0000313" key="2">
    <source>
        <dbReference type="Proteomes" id="UP000183413"/>
    </source>
</evidence>
<keyword evidence="2" id="KW-1185">Reference proteome</keyword>
<dbReference type="Proteomes" id="UP000183413">
    <property type="component" value="Unassembled WGS sequence"/>
</dbReference>
<dbReference type="RefSeq" id="WP_075020293.1">
    <property type="nucleotide sequence ID" value="NZ_FOVH01000002.1"/>
</dbReference>
<organism evidence="1 2">
    <name type="scientific">Actinomadura madurae</name>
    <dbReference type="NCBI Taxonomy" id="1993"/>
    <lineage>
        <taxon>Bacteria</taxon>
        <taxon>Bacillati</taxon>
        <taxon>Actinomycetota</taxon>
        <taxon>Actinomycetes</taxon>
        <taxon>Streptosporangiales</taxon>
        <taxon>Thermomonosporaceae</taxon>
        <taxon>Actinomadura</taxon>
    </lineage>
</organism>
<protein>
    <submittedName>
        <fullName evidence="1">Uncharacterized protein</fullName>
    </submittedName>
</protein>